<proteinExistence type="predicted"/>
<evidence type="ECO:0000313" key="2">
    <source>
        <dbReference type="Proteomes" id="UP001516400"/>
    </source>
</evidence>
<organism evidence="1 2">
    <name type="scientific">Cryptolaemus montrouzieri</name>
    <dbReference type="NCBI Taxonomy" id="559131"/>
    <lineage>
        <taxon>Eukaryota</taxon>
        <taxon>Metazoa</taxon>
        <taxon>Ecdysozoa</taxon>
        <taxon>Arthropoda</taxon>
        <taxon>Hexapoda</taxon>
        <taxon>Insecta</taxon>
        <taxon>Pterygota</taxon>
        <taxon>Neoptera</taxon>
        <taxon>Endopterygota</taxon>
        <taxon>Coleoptera</taxon>
        <taxon>Polyphaga</taxon>
        <taxon>Cucujiformia</taxon>
        <taxon>Coccinelloidea</taxon>
        <taxon>Coccinellidae</taxon>
        <taxon>Scymninae</taxon>
        <taxon>Scymnini</taxon>
        <taxon>Cryptolaemus</taxon>
    </lineage>
</organism>
<evidence type="ECO:0008006" key="3">
    <source>
        <dbReference type="Google" id="ProtNLM"/>
    </source>
</evidence>
<dbReference type="AlphaFoldDB" id="A0ABD2P1E0"/>
<gene>
    <name evidence="1" type="ORF">HHI36_018885</name>
</gene>
<name>A0ABD2P1E0_9CUCU</name>
<dbReference type="EMBL" id="JABFTP020000165">
    <property type="protein sequence ID" value="KAL3284740.1"/>
    <property type="molecule type" value="Genomic_DNA"/>
</dbReference>
<evidence type="ECO:0000313" key="1">
    <source>
        <dbReference type="EMBL" id="KAL3284740.1"/>
    </source>
</evidence>
<sequence>MAQLKEFGSKFILFVEFESTSFVPSENETLVFPFDFLRLIGLIGEFGNSAPSTSETWLRKVVIFFVKSEGLELLLKESIFFLPYLSCRYLSNSSGFIFNHESSSSSRRLFSQL</sequence>
<accession>A0ABD2P1E0</accession>
<reference evidence="1 2" key="1">
    <citation type="journal article" date="2021" name="BMC Biol.">
        <title>Horizontally acquired antibacterial genes associated with adaptive radiation of ladybird beetles.</title>
        <authorList>
            <person name="Li H.S."/>
            <person name="Tang X.F."/>
            <person name="Huang Y.H."/>
            <person name="Xu Z.Y."/>
            <person name="Chen M.L."/>
            <person name="Du X.Y."/>
            <person name="Qiu B.Y."/>
            <person name="Chen P.T."/>
            <person name="Zhang W."/>
            <person name="Slipinski A."/>
            <person name="Escalona H.E."/>
            <person name="Waterhouse R.M."/>
            <person name="Zwick A."/>
            <person name="Pang H."/>
        </authorList>
    </citation>
    <scope>NUCLEOTIDE SEQUENCE [LARGE SCALE GENOMIC DNA]</scope>
    <source>
        <strain evidence="1">SYSU2018</strain>
    </source>
</reference>
<dbReference type="Proteomes" id="UP001516400">
    <property type="component" value="Unassembled WGS sequence"/>
</dbReference>
<comment type="caution">
    <text evidence="1">The sequence shown here is derived from an EMBL/GenBank/DDBJ whole genome shotgun (WGS) entry which is preliminary data.</text>
</comment>
<keyword evidence="2" id="KW-1185">Reference proteome</keyword>
<protein>
    <recommendedName>
        <fullName evidence="3">Maturase K</fullName>
    </recommendedName>
</protein>